<accession>A0A484KXA3</accession>
<gene>
    <name evidence="1" type="ORF">CCAM_LOCUS8578</name>
</gene>
<dbReference type="AlphaFoldDB" id="A0A484KXA3"/>
<reference evidence="1 2" key="1">
    <citation type="submission" date="2018-04" db="EMBL/GenBank/DDBJ databases">
        <authorList>
            <person name="Vogel A."/>
        </authorList>
    </citation>
    <scope>NUCLEOTIDE SEQUENCE [LARGE SCALE GENOMIC DNA]</scope>
</reference>
<proteinExistence type="predicted"/>
<sequence length="75" mass="8786">MDFSVLFFFFPCDDIEENKREGEQLVITFADRRHSPRRPPPTVEFSSSPAFFLRNQVLPKSLSSNPILFYFIPLC</sequence>
<protein>
    <submittedName>
        <fullName evidence="1">Uncharacterized protein</fullName>
    </submittedName>
</protein>
<dbReference type="EMBL" id="OOIL02000559">
    <property type="protein sequence ID" value="VFQ66802.1"/>
    <property type="molecule type" value="Genomic_DNA"/>
</dbReference>
<organism evidence="1 2">
    <name type="scientific">Cuscuta campestris</name>
    <dbReference type="NCBI Taxonomy" id="132261"/>
    <lineage>
        <taxon>Eukaryota</taxon>
        <taxon>Viridiplantae</taxon>
        <taxon>Streptophyta</taxon>
        <taxon>Embryophyta</taxon>
        <taxon>Tracheophyta</taxon>
        <taxon>Spermatophyta</taxon>
        <taxon>Magnoliopsida</taxon>
        <taxon>eudicotyledons</taxon>
        <taxon>Gunneridae</taxon>
        <taxon>Pentapetalae</taxon>
        <taxon>asterids</taxon>
        <taxon>lamiids</taxon>
        <taxon>Solanales</taxon>
        <taxon>Convolvulaceae</taxon>
        <taxon>Cuscuteae</taxon>
        <taxon>Cuscuta</taxon>
        <taxon>Cuscuta subgen. Grammica</taxon>
        <taxon>Cuscuta sect. Cleistogrammica</taxon>
    </lineage>
</organism>
<evidence type="ECO:0000313" key="1">
    <source>
        <dbReference type="EMBL" id="VFQ66802.1"/>
    </source>
</evidence>
<evidence type="ECO:0000313" key="2">
    <source>
        <dbReference type="Proteomes" id="UP000595140"/>
    </source>
</evidence>
<dbReference type="Proteomes" id="UP000595140">
    <property type="component" value="Unassembled WGS sequence"/>
</dbReference>
<name>A0A484KXA3_9ASTE</name>
<keyword evidence="2" id="KW-1185">Reference proteome</keyword>